<gene>
    <name evidence="2" type="ORF">Nepgr_019589</name>
</gene>
<accession>A0AAD3STR8</accession>
<keyword evidence="3" id="KW-1185">Reference proteome</keyword>
<name>A0AAD3STR8_NEPGR</name>
<dbReference type="AlphaFoldDB" id="A0AAD3STR8"/>
<feature type="compositionally biased region" description="Pro residues" evidence="1">
    <location>
        <begin position="42"/>
        <end position="57"/>
    </location>
</feature>
<evidence type="ECO:0000256" key="1">
    <source>
        <dbReference type="SAM" id="MobiDB-lite"/>
    </source>
</evidence>
<comment type="caution">
    <text evidence="2">The sequence shown here is derived from an EMBL/GenBank/DDBJ whole genome shotgun (WGS) entry which is preliminary data.</text>
</comment>
<evidence type="ECO:0000313" key="3">
    <source>
        <dbReference type="Proteomes" id="UP001279734"/>
    </source>
</evidence>
<dbReference type="EMBL" id="BSYO01000018">
    <property type="protein sequence ID" value="GMH17748.1"/>
    <property type="molecule type" value="Genomic_DNA"/>
</dbReference>
<feature type="compositionally biased region" description="Basic and acidic residues" evidence="1">
    <location>
        <begin position="326"/>
        <end position="336"/>
    </location>
</feature>
<reference evidence="2" key="1">
    <citation type="submission" date="2023-05" db="EMBL/GenBank/DDBJ databases">
        <title>Nepenthes gracilis genome sequencing.</title>
        <authorList>
            <person name="Fukushima K."/>
        </authorList>
    </citation>
    <scope>NUCLEOTIDE SEQUENCE</scope>
    <source>
        <strain evidence="2">SING2019-196</strain>
    </source>
</reference>
<dbReference type="Proteomes" id="UP001279734">
    <property type="component" value="Unassembled WGS sequence"/>
</dbReference>
<evidence type="ECO:0000313" key="2">
    <source>
        <dbReference type="EMBL" id="GMH17748.1"/>
    </source>
</evidence>
<sequence length="336" mass="36883">MGSSSGVPASLPLTQIPLPSALISSSAPPSSTFGKSSITRSPPFPLPNGPHPSPPSLPPLVAPLSAYSLSPPSSSSPSLAPVTSSDHFLLLLNDGMVYAPVPDASFLKASSEVSAQEDTSSVIAYASCTLETPKHNPNMLDRGNDTSCQFYHPVFAIRILVFLHLLQPWPVKSARLQGIRLTMISSLRIRAYVWHTKSWGMKMVPSHSDTFYLDHYVDAAPSSSTQQLMDHLQPIAVNQKKPYIHQGTKRARSQTSHSGKTRQNCQPGLYESRIRPVVANREKPYIHKGPKQARIPTSHSGKTRQNFQLFFGGSKAGHQETGQTQQRDRPKNFFIW</sequence>
<protein>
    <submittedName>
        <fullName evidence="2">Uncharacterized protein</fullName>
    </submittedName>
</protein>
<feature type="region of interest" description="Disordered" evidence="1">
    <location>
        <begin position="24"/>
        <end position="57"/>
    </location>
</feature>
<organism evidence="2 3">
    <name type="scientific">Nepenthes gracilis</name>
    <name type="common">Slender pitcher plant</name>
    <dbReference type="NCBI Taxonomy" id="150966"/>
    <lineage>
        <taxon>Eukaryota</taxon>
        <taxon>Viridiplantae</taxon>
        <taxon>Streptophyta</taxon>
        <taxon>Embryophyta</taxon>
        <taxon>Tracheophyta</taxon>
        <taxon>Spermatophyta</taxon>
        <taxon>Magnoliopsida</taxon>
        <taxon>eudicotyledons</taxon>
        <taxon>Gunneridae</taxon>
        <taxon>Pentapetalae</taxon>
        <taxon>Caryophyllales</taxon>
        <taxon>Nepenthaceae</taxon>
        <taxon>Nepenthes</taxon>
    </lineage>
</organism>
<feature type="region of interest" description="Disordered" evidence="1">
    <location>
        <begin position="314"/>
        <end position="336"/>
    </location>
</feature>
<proteinExistence type="predicted"/>